<dbReference type="Pfam" id="PF13412">
    <property type="entry name" value="HTH_24"/>
    <property type="match status" value="1"/>
</dbReference>
<dbReference type="InterPro" id="IPR011008">
    <property type="entry name" value="Dimeric_a/b-barrel"/>
</dbReference>
<dbReference type="InterPro" id="IPR011991">
    <property type="entry name" value="ArsR-like_HTH"/>
</dbReference>
<proteinExistence type="predicted"/>
<dbReference type="PANTHER" id="PTHR30154:SF34">
    <property type="entry name" value="TRANSCRIPTIONAL REGULATOR AZLB"/>
    <property type="match status" value="1"/>
</dbReference>
<dbReference type="SUPFAM" id="SSF46785">
    <property type="entry name" value="Winged helix' DNA-binding domain"/>
    <property type="match status" value="1"/>
</dbReference>
<evidence type="ECO:0000256" key="2">
    <source>
        <dbReference type="ARBA" id="ARBA00023125"/>
    </source>
</evidence>
<dbReference type="Pfam" id="PF01037">
    <property type="entry name" value="AsnC_trans_reg"/>
    <property type="match status" value="1"/>
</dbReference>
<keyword evidence="3" id="KW-0804">Transcription</keyword>
<dbReference type="InterPro" id="IPR036388">
    <property type="entry name" value="WH-like_DNA-bd_sf"/>
</dbReference>
<dbReference type="GO" id="GO:0043565">
    <property type="term" value="F:sequence-specific DNA binding"/>
    <property type="evidence" value="ECO:0007669"/>
    <property type="project" value="InterPro"/>
</dbReference>
<dbReference type="InterPro" id="IPR019885">
    <property type="entry name" value="Tscrpt_reg_HTH_AsnC-type_CS"/>
</dbReference>
<keyword evidence="6" id="KW-1185">Reference proteome</keyword>
<feature type="domain" description="HTH asnC-type" evidence="4">
    <location>
        <begin position="1"/>
        <end position="67"/>
    </location>
</feature>
<dbReference type="InterPro" id="IPR000485">
    <property type="entry name" value="AsnC-type_HTH_dom"/>
</dbReference>
<evidence type="ECO:0000313" key="6">
    <source>
        <dbReference type="Proteomes" id="UP000295008"/>
    </source>
</evidence>
<name>A0A4R1S556_HYDET</name>
<evidence type="ECO:0000256" key="3">
    <source>
        <dbReference type="ARBA" id="ARBA00023163"/>
    </source>
</evidence>
<protein>
    <submittedName>
        <fullName evidence="5">Lrp/AsnC family leucine-responsive transcriptional regulator</fullName>
    </submittedName>
</protein>
<organism evidence="5 6">
    <name type="scientific">Hydrogenispora ethanolica</name>
    <dbReference type="NCBI Taxonomy" id="1082276"/>
    <lineage>
        <taxon>Bacteria</taxon>
        <taxon>Bacillati</taxon>
        <taxon>Bacillota</taxon>
        <taxon>Hydrogenispora</taxon>
    </lineage>
</organism>
<evidence type="ECO:0000256" key="1">
    <source>
        <dbReference type="ARBA" id="ARBA00023015"/>
    </source>
</evidence>
<evidence type="ECO:0000313" key="5">
    <source>
        <dbReference type="EMBL" id="TCL74144.1"/>
    </source>
</evidence>
<dbReference type="EMBL" id="SLUN01000004">
    <property type="protein sequence ID" value="TCL74144.1"/>
    <property type="molecule type" value="Genomic_DNA"/>
</dbReference>
<dbReference type="Gene3D" id="1.10.10.10">
    <property type="entry name" value="Winged helix-like DNA-binding domain superfamily/Winged helix DNA-binding domain"/>
    <property type="match status" value="1"/>
</dbReference>
<accession>A0A4R1S556</accession>
<dbReference type="PROSITE" id="PS00519">
    <property type="entry name" value="HTH_ASNC_1"/>
    <property type="match status" value="1"/>
</dbReference>
<dbReference type="InterPro" id="IPR036390">
    <property type="entry name" value="WH_DNA-bd_sf"/>
</dbReference>
<keyword evidence="2" id="KW-0238">DNA-binding</keyword>
<dbReference type="PRINTS" id="PR00033">
    <property type="entry name" value="HTHASNC"/>
</dbReference>
<dbReference type="InterPro" id="IPR019888">
    <property type="entry name" value="Tscrpt_reg_AsnC-like"/>
</dbReference>
<dbReference type="Proteomes" id="UP000295008">
    <property type="component" value="Unassembled WGS sequence"/>
</dbReference>
<sequence length="153" mass="17278">MDTLDVKILKLLQQNARVTVSEIASQINLSVPAVSDRLKKLEAGGIIDKYVAIVNPARFQKELTAIMFISLERPKFTEQFVEFVQREDEILECHYLAGDYDYALKIITRSAATLERLLNRIKSVPGVQKTRTIVALSTVKNNHSIIPEDYSGE</sequence>
<evidence type="ECO:0000259" key="4">
    <source>
        <dbReference type="PROSITE" id="PS50956"/>
    </source>
</evidence>
<dbReference type="GO" id="GO:0043200">
    <property type="term" value="P:response to amino acid"/>
    <property type="evidence" value="ECO:0007669"/>
    <property type="project" value="TreeGrafter"/>
</dbReference>
<dbReference type="PROSITE" id="PS50956">
    <property type="entry name" value="HTH_ASNC_2"/>
    <property type="match status" value="1"/>
</dbReference>
<dbReference type="InterPro" id="IPR019887">
    <property type="entry name" value="Tscrpt_reg_AsnC/Lrp_C"/>
</dbReference>
<dbReference type="SMART" id="SM00344">
    <property type="entry name" value="HTH_ASNC"/>
    <property type="match status" value="1"/>
</dbReference>
<dbReference type="OrthoDB" id="66249at2"/>
<comment type="caution">
    <text evidence="5">The sequence shown here is derived from an EMBL/GenBank/DDBJ whole genome shotgun (WGS) entry which is preliminary data.</text>
</comment>
<dbReference type="SUPFAM" id="SSF54909">
    <property type="entry name" value="Dimeric alpha+beta barrel"/>
    <property type="match status" value="1"/>
</dbReference>
<reference evidence="5 6" key="1">
    <citation type="submission" date="2019-03" db="EMBL/GenBank/DDBJ databases">
        <title>Genomic Encyclopedia of Type Strains, Phase IV (KMG-IV): sequencing the most valuable type-strain genomes for metagenomic binning, comparative biology and taxonomic classification.</title>
        <authorList>
            <person name="Goeker M."/>
        </authorList>
    </citation>
    <scope>NUCLEOTIDE SEQUENCE [LARGE SCALE GENOMIC DNA]</scope>
    <source>
        <strain evidence="5 6">LX-B</strain>
    </source>
</reference>
<keyword evidence="1" id="KW-0805">Transcription regulation</keyword>
<dbReference type="CDD" id="cd00090">
    <property type="entry name" value="HTH_ARSR"/>
    <property type="match status" value="1"/>
</dbReference>
<dbReference type="Gene3D" id="3.30.70.920">
    <property type="match status" value="1"/>
</dbReference>
<dbReference type="AlphaFoldDB" id="A0A4R1S556"/>
<dbReference type="GO" id="GO:0005829">
    <property type="term" value="C:cytosol"/>
    <property type="evidence" value="ECO:0007669"/>
    <property type="project" value="TreeGrafter"/>
</dbReference>
<dbReference type="PANTHER" id="PTHR30154">
    <property type="entry name" value="LEUCINE-RESPONSIVE REGULATORY PROTEIN"/>
    <property type="match status" value="1"/>
</dbReference>
<dbReference type="RefSeq" id="WP_132013128.1">
    <property type="nucleotide sequence ID" value="NZ_SLUN01000004.1"/>
</dbReference>
<gene>
    <name evidence="5" type="ORF">EDC14_100480</name>
</gene>